<accession>A0A813N6G9</accession>
<dbReference type="Proteomes" id="UP000663879">
    <property type="component" value="Unassembled WGS sequence"/>
</dbReference>
<evidence type="ECO:0000313" key="1">
    <source>
        <dbReference type="EMBL" id="CAF0731800.1"/>
    </source>
</evidence>
<dbReference type="Gene3D" id="3.30.70.330">
    <property type="match status" value="1"/>
</dbReference>
<protein>
    <submittedName>
        <fullName evidence="1">Uncharacterized protein</fullName>
    </submittedName>
</protein>
<name>A0A813N6G9_9BILA</name>
<sequence>MADENEFKILLKNVPIDFDKETIELVFENKRNVGPGDHSIAKIEEINFIQREQTRDVVIQYENQESVRLLIQKGQVKYKEFEFKPLEYSAIETVEVNSTEHIEPNVKSEQIESNKTSCQATFEINEIYKFPFYLFEINREFWNDFEKVLMSIKAKVRSIENDKIIIETSDDELLCEPEKVLEWKNNLAHFLDNYFKQYFEFFEFNDTNYLNWTQIRDKAIECVSNSPNLNLIYRNKPQHFLRVEGQRDSVHQLKESLSNFYSMIQVTLV</sequence>
<gene>
    <name evidence="1" type="ORF">OXX778_LOCUS2886</name>
</gene>
<organism evidence="1 2">
    <name type="scientific">Brachionus calyciflorus</name>
    <dbReference type="NCBI Taxonomy" id="104777"/>
    <lineage>
        <taxon>Eukaryota</taxon>
        <taxon>Metazoa</taxon>
        <taxon>Spiralia</taxon>
        <taxon>Gnathifera</taxon>
        <taxon>Rotifera</taxon>
        <taxon>Eurotatoria</taxon>
        <taxon>Monogononta</taxon>
        <taxon>Pseudotrocha</taxon>
        <taxon>Ploima</taxon>
        <taxon>Brachionidae</taxon>
        <taxon>Brachionus</taxon>
    </lineage>
</organism>
<reference evidence="1" key="1">
    <citation type="submission" date="2021-02" db="EMBL/GenBank/DDBJ databases">
        <authorList>
            <person name="Nowell W R."/>
        </authorList>
    </citation>
    <scope>NUCLEOTIDE SEQUENCE</scope>
    <source>
        <strain evidence="1">Ploen Becks lab</strain>
    </source>
</reference>
<dbReference type="InterPro" id="IPR012677">
    <property type="entry name" value="Nucleotide-bd_a/b_plait_sf"/>
</dbReference>
<dbReference type="AlphaFoldDB" id="A0A813N6G9"/>
<comment type="caution">
    <text evidence="1">The sequence shown here is derived from an EMBL/GenBank/DDBJ whole genome shotgun (WGS) entry which is preliminary data.</text>
</comment>
<dbReference type="EMBL" id="CAJNOC010000240">
    <property type="protein sequence ID" value="CAF0731800.1"/>
    <property type="molecule type" value="Genomic_DNA"/>
</dbReference>
<keyword evidence="2" id="KW-1185">Reference proteome</keyword>
<evidence type="ECO:0000313" key="2">
    <source>
        <dbReference type="Proteomes" id="UP000663879"/>
    </source>
</evidence>
<dbReference type="OrthoDB" id="10199350at2759"/>
<proteinExistence type="predicted"/>